<protein>
    <submittedName>
        <fullName evidence="1">Uncharacterized protein</fullName>
    </submittedName>
</protein>
<keyword evidence="2" id="KW-1185">Reference proteome</keyword>
<evidence type="ECO:0000313" key="1">
    <source>
        <dbReference type="EMBL" id="MEF2965598.1"/>
    </source>
</evidence>
<organism evidence="1 2">
    <name type="scientific">Paenibacillus haidiansis</name>
    <dbReference type="NCBI Taxonomy" id="1574488"/>
    <lineage>
        <taxon>Bacteria</taxon>
        <taxon>Bacillati</taxon>
        <taxon>Bacillota</taxon>
        <taxon>Bacilli</taxon>
        <taxon>Bacillales</taxon>
        <taxon>Paenibacillaceae</taxon>
        <taxon>Paenibacillus</taxon>
    </lineage>
</organism>
<comment type="caution">
    <text evidence="1">The sequence shown here is derived from an EMBL/GenBank/DDBJ whole genome shotgun (WGS) entry which is preliminary data.</text>
</comment>
<dbReference type="RefSeq" id="WP_331845835.1">
    <property type="nucleotide sequence ID" value="NZ_JAZHPZ010000003.1"/>
</dbReference>
<evidence type="ECO:0000313" key="2">
    <source>
        <dbReference type="Proteomes" id="UP001306950"/>
    </source>
</evidence>
<dbReference type="EMBL" id="JAZHPZ010000003">
    <property type="protein sequence ID" value="MEF2965598.1"/>
    <property type="molecule type" value="Genomic_DNA"/>
</dbReference>
<reference evidence="1 2" key="1">
    <citation type="submission" date="2024-02" db="EMBL/GenBank/DDBJ databases">
        <title>A nitrogen-fixing paenibacillus bacterium.</title>
        <authorList>
            <person name="Zhang W.L."/>
            <person name="Chen S.F."/>
        </authorList>
    </citation>
    <scope>NUCLEOTIDE SEQUENCE [LARGE SCALE GENOMIC DNA]</scope>
    <source>
        <strain evidence="1 2">M1</strain>
    </source>
</reference>
<dbReference type="Proteomes" id="UP001306950">
    <property type="component" value="Unassembled WGS sequence"/>
</dbReference>
<accession>A0ABU7VQP0</accession>
<proteinExistence type="predicted"/>
<sequence length="2041" mass="229177">MKEEFAALGQFITSDELDESRSVEATVNKMEEVFGPAGDSFPKDLKYDPNSGWIAGLKFQPLRYINLAALFQDLHNRYGLFVGLDDDGMAGPFKGLQAEVQYEKREGAPGRFSGAIQLPDAQRSTNMGAVKMVIPEVSFDLYRNGDFKIDIGFPAGLDFSRSLCIEAPPYIGWGGLYFSRKSNETSAYANVPKVEGDVGRFESILEAGIAVKLGYGKSFGQGILEAGLSITGVGILEGTIATFRSAKDSSKHDKFNWYKGVLGLAGNIFGRVDLEVLTAEIDCEVSTTADIIMEAYRSSNIAFDFNVDASGEIEVNFGFTKGKITKEFHEHFKMDFTMGEDRPEDAPWYSPALMLDAPEFRDEDKLVWKRVYPKSGKEKITLYFLPHLSIRDEGGTKDSQCAAMLYMSAPGSEVTDSSFQKWIEGLFLWAVNAYLFGRDTRYDELMNQNISGQQLKNIQDLLIKDGISQSPIDYEQDIVPFLNEYFEFHVCPPEVDDCTEDPERETQSFVFFPMLPDLKLTLEKTKNDGTIESEKWDYDIRGSRSKQNIQKIKNHMYKSMADQRTDSQRKYDESLLKPSIHVSTGSKTMSVHWMQDAVTLVIKSIINLAVKTIGNRTERIEEFIKELPEVKSDDGKTLISNLAAMKSRFALFGLRVTEGGTQKSIYSDIGQLFAIQPDEISKLKFTLEKGNKLTVKMNTCTEPPGEEDKLEVTFPDCELQRMRDLLDVAVPSPDQEWPCIRPLTSYTEVPQSFPAKLGANWSINSGPSKGLHVFTAALGRRLISDLPLLKLYRRDQSECKEIQRSEYDLATFVEVKLVKTQYDNLYELSGATGYGQKLLERLARKLPTDDFPADEVYLQSVHILHRDSQTNDWVSSDEPVMIFRNNLTTFSEPKDSEGLVPTISNELDIFASSLYRSGTVNSGGFFLKYTYSDWSHYQNGDAFEAQLLLSYGLQAALAPYMNAVVISEPLSGNSKSYFFLDELIYKKVPVLQPGHVGLEVYRPHPAPTTAGSSDPTAYLRRMFHLIGTKVEGNGDFDDQDAADVPIAPVSVVNKLPCPINSNQNEPKEWLQYRSVLRIENKPPVSGPVDDCQEPAYNPYSHIGENLRLKLTPRDGFGNVLDSWSKHYEMPILYRDFVVPAHQWPGTTMTYRLDKGMSLSVTLHFDPRELADPEVAQDIYATAYHHLSRSDVQAYLSSSIGNHQATVTADLKQYALNCWCSLMTSTSPNPITTQLSATIDVNWDIKEPVFEFTVDLSIKRTDEKLIDPELLSISEAISGSSRIAHESVTQLTGEPDQPGTYVQDKQTLKQLADVIEENQKYKLARGAWIEGEDANRLWIVGIGEQGNIKIELQTDTYLYAAAPLETVKHKRSFLVQNYESFAEPGGSVSDPTLFAEQEADLDQWTLEMFEFIDEMLRPPFLQVIGEIDQGLTLESILKCKEKIANSFTSNVNHLGKLLKESNSSQDDLPAARKRYLDAMLVQLSASYDQDTIIQQSVRVELESGDPERMKSIGFYGSIAANVTEIEENPEQPSDTMVQASFSKAKLSLSEGINLLSYLFNVKDAGGYSRYKAEGITYKVSHIEHITTDEKRFKSSAWIKLINPYELKLGNRMIPVVLKGHPVPPELTRHEWSAPEDSSNLEEVRKWDYIFGYKLGHDAPAQDEMKYEIEWNEDGSPVHFTADDNLPQAMAQLRHIMKDIRTHMLLDSGKVKAAACLLKAVQGIADSWSSRSKRLPKTKSSGLFTTFHTWSRIVDQAEAEDGNSTLEMVIDSVTGPIPASDIQIRLAGYQSETISKSDDRSIFRFFVEETLNDATVKRYLTNKEKLHLAADIEQTVTITGIDILSVRSARASLYKTRNELLLKGSSTYQEATAEAFVYRTPKVMPADPVAPVIKSNAGIDISALKSNVSTQTVEAHIQTLLQELFKPGSNEIYSCTLVCSAVYRYPYLWVQTTRPLMDEGDEAEVSIPICLKHPFLYTDDDASVKAFCSELEYCMKREDGPIGEQGRFVINLKVYPHHPEVTNTKSVLSLGRLELPLNKIVHN</sequence>
<name>A0ABU7VQP0_9BACL</name>
<gene>
    <name evidence="1" type="ORF">V3851_07120</name>
</gene>